<dbReference type="RefSeq" id="WP_259480299.1">
    <property type="nucleotide sequence ID" value="NZ_BAAAQY010000010.1"/>
</dbReference>
<protein>
    <submittedName>
        <fullName evidence="1">HD domain-containing protein</fullName>
    </submittedName>
</protein>
<dbReference type="PANTHER" id="PTHR35569">
    <property type="entry name" value="CYANAMIDE HYDRATASE DDI2-RELATED"/>
    <property type="match status" value="1"/>
</dbReference>
<gene>
    <name evidence="1" type="ORF">GCM10009851_31800</name>
</gene>
<dbReference type="EMBL" id="BAAAQY010000010">
    <property type="protein sequence ID" value="GAA2244179.1"/>
    <property type="molecule type" value="Genomic_DNA"/>
</dbReference>
<keyword evidence="2" id="KW-1185">Reference proteome</keyword>
<evidence type="ECO:0000313" key="2">
    <source>
        <dbReference type="Proteomes" id="UP001500929"/>
    </source>
</evidence>
<comment type="caution">
    <text evidence="1">The sequence shown here is derived from an EMBL/GenBank/DDBJ whole genome shotgun (WGS) entry which is preliminary data.</text>
</comment>
<dbReference type="Proteomes" id="UP001500929">
    <property type="component" value="Unassembled WGS sequence"/>
</dbReference>
<dbReference type="Gene3D" id="1.10.3210.10">
    <property type="entry name" value="Hypothetical protein af1432"/>
    <property type="match status" value="1"/>
</dbReference>
<name>A0ABN3DY94_9MICO</name>
<dbReference type="SUPFAM" id="SSF109604">
    <property type="entry name" value="HD-domain/PDEase-like"/>
    <property type="match status" value="1"/>
</dbReference>
<reference evidence="1 2" key="1">
    <citation type="journal article" date="2019" name="Int. J. Syst. Evol. Microbiol.">
        <title>The Global Catalogue of Microorganisms (GCM) 10K type strain sequencing project: providing services to taxonomists for standard genome sequencing and annotation.</title>
        <authorList>
            <consortium name="The Broad Institute Genomics Platform"/>
            <consortium name="The Broad Institute Genome Sequencing Center for Infectious Disease"/>
            <person name="Wu L."/>
            <person name="Ma J."/>
        </authorList>
    </citation>
    <scope>NUCLEOTIDE SEQUENCE [LARGE SCALE GENOMIC DNA]</scope>
    <source>
        <strain evidence="1 2">JCM 16117</strain>
    </source>
</reference>
<organism evidence="1 2">
    <name type="scientific">Herbiconiux moechotypicola</name>
    <dbReference type="NCBI Taxonomy" id="637393"/>
    <lineage>
        <taxon>Bacteria</taxon>
        <taxon>Bacillati</taxon>
        <taxon>Actinomycetota</taxon>
        <taxon>Actinomycetes</taxon>
        <taxon>Micrococcales</taxon>
        <taxon>Microbacteriaceae</taxon>
        <taxon>Herbiconiux</taxon>
    </lineage>
</organism>
<proteinExistence type="predicted"/>
<evidence type="ECO:0000313" key="1">
    <source>
        <dbReference type="EMBL" id="GAA2244179.1"/>
    </source>
</evidence>
<accession>A0ABN3DY94</accession>
<dbReference type="PANTHER" id="PTHR35569:SF1">
    <property type="entry name" value="CYANAMIDE HYDRATASE DDI2-RELATED"/>
    <property type="match status" value="1"/>
</dbReference>
<sequence>MTAPLTLADLPFPDTAAARGAYEVAARHHSPAMLGHAVRSWLWAAERGRREGLAVDDELLFVAALLHDVALEPAFDSHTVPFEYAGGELAWAFGAAAGWAPERREHAREVIVRHMGDPVDPADDAESYLLEVATSLDISGRSPEAWPAAFRAEVLGAHPRLGLPGEFLGCLRAQADRKPESSAAAALASGIAGRLAANPLDA</sequence>